<organism evidence="1 2">
    <name type="scientific">Vibrio alginolyticus</name>
    <dbReference type="NCBI Taxonomy" id="663"/>
    <lineage>
        <taxon>Bacteria</taxon>
        <taxon>Pseudomonadati</taxon>
        <taxon>Pseudomonadota</taxon>
        <taxon>Gammaproteobacteria</taxon>
        <taxon>Vibrionales</taxon>
        <taxon>Vibrionaceae</taxon>
        <taxon>Vibrio</taxon>
    </lineage>
</organism>
<accession>A0A7Y4EXY4</accession>
<evidence type="ECO:0000313" key="2">
    <source>
        <dbReference type="Proteomes" id="UP000532247"/>
    </source>
</evidence>
<gene>
    <name evidence="1" type="ORF">F0254_08810</name>
</gene>
<dbReference type="AlphaFoldDB" id="A0A7Y4EXY4"/>
<proteinExistence type="predicted"/>
<reference evidence="1 2" key="1">
    <citation type="submission" date="2019-09" db="EMBL/GenBank/DDBJ databases">
        <title>Draft genome sequencing and comparative genomics of hatchery-associated Vibrios.</title>
        <authorList>
            <person name="Kehlet-Delgado H."/>
            <person name="Mueller R.S."/>
        </authorList>
    </citation>
    <scope>NUCLEOTIDE SEQUENCE [LARGE SCALE GENOMIC DNA]</scope>
    <source>
        <strain evidence="1 2">081416A</strain>
    </source>
</reference>
<dbReference type="Proteomes" id="UP000532247">
    <property type="component" value="Unassembled WGS sequence"/>
</dbReference>
<protein>
    <submittedName>
        <fullName evidence="1">Uncharacterized protein</fullName>
    </submittedName>
</protein>
<comment type="caution">
    <text evidence="1">The sequence shown here is derived from an EMBL/GenBank/DDBJ whole genome shotgun (WGS) entry which is preliminary data.</text>
</comment>
<dbReference type="EMBL" id="VTYF01000003">
    <property type="protein sequence ID" value="NOI08966.1"/>
    <property type="molecule type" value="Genomic_DNA"/>
</dbReference>
<evidence type="ECO:0000313" key="1">
    <source>
        <dbReference type="EMBL" id="NOI08966.1"/>
    </source>
</evidence>
<name>A0A7Y4EXY4_VIBAL</name>
<sequence>MKTATQNSKRSVYQKDTLYRIINNISTLYTKSLVKLFGEELRVHHCKHKINVRTTNELSEHMKKDLGID</sequence>